<dbReference type="SUPFAM" id="SSF53474">
    <property type="entry name" value="alpha/beta-Hydrolases"/>
    <property type="match status" value="1"/>
</dbReference>
<reference evidence="2" key="1">
    <citation type="submission" date="2021-02" db="EMBL/GenBank/DDBJ databases">
        <authorList>
            <person name="Nowell W R."/>
        </authorList>
    </citation>
    <scope>NUCLEOTIDE SEQUENCE</scope>
</reference>
<feature type="non-terminal residue" evidence="2">
    <location>
        <position position="1"/>
    </location>
</feature>
<dbReference type="NCBIfam" id="TIGR00976">
    <property type="entry name" value="CocE_NonD"/>
    <property type="match status" value="1"/>
</dbReference>
<feature type="domain" description="Xaa-Pro dipeptidyl-peptidase-like" evidence="1">
    <location>
        <begin position="3"/>
        <end position="156"/>
    </location>
</feature>
<dbReference type="InterPro" id="IPR029058">
    <property type="entry name" value="AB_hydrolase_fold"/>
</dbReference>
<evidence type="ECO:0000313" key="2">
    <source>
        <dbReference type="EMBL" id="CAF4151827.1"/>
    </source>
</evidence>
<evidence type="ECO:0000313" key="3">
    <source>
        <dbReference type="Proteomes" id="UP000681967"/>
    </source>
</evidence>
<name>A0A8S2R9C7_9BILA</name>
<accession>A0A8S2R9C7</accession>
<dbReference type="InterPro" id="IPR005674">
    <property type="entry name" value="CocE/Ser_esterase"/>
</dbReference>
<dbReference type="AlphaFoldDB" id="A0A8S2R9C7"/>
<dbReference type="GO" id="GO:0016787">
    <property type="term" value="F:hydrolase activity"/>
    <property type="evidence" value="ECO:0007669"/>
    <property type="project" value="InterPro"/>
</dbReference>
<dbReference type="InterPro" id="IPR000383">
    <property type="entry name" value="Xaa-Pro-like_dom"/>
</dbReference>
<dbReference type="Pfam" id="PF02129">
    <property type="entry name" value="Peptidase_S15"/>
    <property type="match status" value="1"/>
</dbReference>
<gene>
    <name evidence="2" type="ORF">BYL167_LOCUS21574</name>
</gene>
<dbReference type="EMBL" id="CAJOBH010009896">
    <property type="protein sequence ID" value="CAF4151827.1"/>
    <property type="molecule type" value="Genomic_DNA"/>
</dbReference>
<dbReference type="Gene3D" id="3.40.50.1820">
    <property type="entry name" value="alpha/beta hydrolase"/>
    <property type="match status" value="1"/>
</dbReference>
<protein>
    <recommendedName>
        <fullName evidence="1">Xaa-Pro dipeptidyl-peptidase-like domain-containing protein</fullName>
    </recommendedName>
</protein>
<comment type="caution">
    <text evidence="2">The sequence shown here is derived from an EMBL/GenBank/DDBJ whole genome shotgun (WGS) entry which is preliminary data.</text>
</comment>
<proteinExistence type="predicted"/>
<dbReference type="Proteomes" id="UP000681967">
    <property type="component" value="Unassembled WGS sequence"/>
</dbReference>
<organism evidence="2 3">
    <name type="scientific">Rotaria magnacalcarata</name>
    <dbReference type="NCBI Taxonomy" id="392030"/>
    <lineage>
        <taxon>Eukaryota</taxon>
        <taxon>Metazoa</taxon>
        <taxon>Spiralia</taxon>
        <taxon>Gnathifera</taxon>
        <taxon>Rotifera</taxon>
        <taxon>Eurotatoria</taxon>
        <taxon>Bdelloidea</taxon>
        <taxon>Philodinida</taxon>
        <taxon>Philodinidae</taxon>
        <taxon>Rotaria</taxon>
    </lineage>
</organism>
<sequence>MPDGVRLSVTLTVPISTRRSETFPILLQYKPYRKDDSLLYADQSDARYLARRGFIVAQVDIRGTGSSEGILVEREYSTQELNDCEHIIQQLASDRRSNGRLGMYGISWSGFNTLMMGTLRRPRALKALFAAHATDDLYKSDIHYPDGIMHLDQYLIFIDHSNAIP</sequence>
<evidence type="ECO:0000259" key="1">
    <source>
        <dbReference type="Pfam" id="PF02129"/>
    </source>
</evidence>